<dbReference type="Pfam" id="PF00085">
    <property type="entry name" value="Thioredoxin"/>
    <property type="match status" value="1"/>
</dbReference>
<dbReference type="PANTHER" id="PTHR46115">
    <property type="entry name" value="THIOREDOXIN-LIKE PROTEIN 1"/>
    <property type="match status" value="1"/>
</dbReference>
<dbReference type="InterPro" id="IPR036249">
    <property type="entry name" value="Thioredoxin-like_sf"/>
</dbReference>
<dbReference type="PROSITE" id="PS51352">
    <property type="entry name" value="THIOREDOXIN_2"/>
    <property type="match status" value="1"/>
</dbReference>
<keyword evidence="5" id="KW-1185">Reference proteome</keyword>
<accession>A0A9P6U581</accession>
<dbReference type="CDD" id="cd02947">
    <property type="entry name" value="TRX_family"/>
    <property type="match status" value="1"/>
</dbReference>
<comment type="caution">
    <text evidence="4">The sequence shown here is derived from an EMBL/GenBank/DDBJ whole genome shotgun (WGS) entry which is preliminary data.</text>
</comment>
<dbReference type="Proteomes" id="UP000807716">
    <property type="component" value="Unassembled WGS sequence"/>
</dbReference>
<evidence type="ECO:0000256" key="2">
    <source>
        <dbReference type="SAM" id="MobiDB-lite"/>
    </source>
</evidence>
<dbReference type="EMBL" id="JAAAJB010000255">
    <property type="protein sequence ID" value="KAG0260243.1"/>
    <property type="molecule type" value="Genomic_DNA"/>
</dbReference>
<reference evidence="4" key="1">
    <citation type="journal article" date="2020" name="Fungal Divers.">
        <title>Resolving the Mortierellaceae phylogeny through synthesis of multi-gene phylogenetics and phylogenomics.</title>
        <authorList>
            <person name="Vandepol N."/>
            <person name="Liber J."/>
            <person name="Desiro A."/>
            <person name="Na H."/>
            <person name="Kennedy M."/>
            <person name="Barry K."/>
            <person name="Grigoriev I.V."/>
            <person name="Miller A.N."/>
            <person name="O'Donnell K."/>
            <person name="Stajich J.E."/>
            <person name="Bonito G."/>
        </authorList>
    </citation>
    <scope>NUCLEOTIDE SEQUENCE</scope>
    <source>
        <strain evidence="4">BC1065</strain>
    </source>
</reference>
<feature type="domain" description="Thioredoxin" evidence="3">
    <location>
        <begin position="1"/>
        <end position="125"/>
    </location>
</feature>
<organism evidence="4 5">
    <name type="scientific">Actinomortierella ambigua</name>
    <dbReference type="NCBI Taxonomy" id="1343610"/>
    <lineage>
        <taxon>Eukaryota</taxon>
        <taxon>Fungi</taxon>
        <taxon>Fungi incertae sedis</taxon>
        <taxon>Mucoromycota</taxon>
        <taxon>Mortierellomycotina</taxon>
        <taxon>Mortierellomycetes</taxon>
        <taxon>Mortierellales</taxon>
        <taxon>Mortierellaceae</taxon>
        <taxon>Actinomortierella</taxon>
    </lineage>
</organism>
<dbReference type="OrthoDB" id="10263751at2759"/>
<dbReference type="SUPFAM" id="SSF52833">
    <property type="entry name" value="Thioredoxin-like"/>
    <property type="match status" value="1"/>
</dbReference>
<evidence type="ECO:0000259" key="3">
    <source>
        <dbReference type="PROSITE" id="PS51352"/>
    </source>
</evidence>
<sequence>MPANIASTAELDTAVSSNRKVIVCFHAPWSPACTAIVPTFDGWEPDFPDLVFVKVNVDQMMPELRQKISSTFSSGSNKTGSSPSSSSSSHPDVPAFVAYRNGGEFSMVHGSNPDNLKELLEGLQGAADDDD</sequence>
<evidence type="ECO:0000256" key="1">
    <source>
        <dbReference type="ARBA" id="ARBA00023157"/>
    </source>
</evidence>
<evidence type="ECO:0000313" key="5">
    <source>
        <dbReference type="Proteomes" id="UP000807716"/>
    </source>
</evidence>
<gene>
    <name evidence="4" type="ORF">DFQ27_003642</name>
</gene>
<name>A0A9P6U581_9FUNG</name>
<dbReference type="AlphaFoldDB" id="A0A9P6U581"/>
<dbReference type="Gene3D" id="3.40.30.10">
    <property type="entry name" value="Glutaredoxin"/>
    <property type="match status" value="1"/>
</dbReference>
<dbReference type="InterPro" id="IPR013766">
    <property type="entry name" value="Thioredoxin_domain"/>
</dbReference>
<feature type="region of interest" description="Disordered" evidence="2">
    <location>
        <begin position="68"/>
        <end position="95"/>
    </location>
</feature>
<protein>
    <recommendedName>
        <fullName evidence="3">Thioredoxin domain-containing protein</fullName>
    </recommendedName>
</protein>
<proteinExistence type="predicted"/>
<feature type="compositionally biased region" description="Low complexity" evidence="2">
    <location>
        <begin position="69"/>
        <end position="89"/>
    </location>
</feature>
<evidence type="ECO:0000313" key="4">
    <source>
        <dbReference type="EMBL" id="KAG0260243.1"/>
    </source>
</evidence>
<keyword evidence="1" id="KW-1015">Disulfide bond</keyword>